<feature type="binding site" evidence="4">
    <location>
        <position position="53"/>
    </location>
    <ligand>
        <name>substrate</name>
    </ligand>
</feature>
<dbReference type="InterPro" id="IPR002698">
    <property type="entry name" value="FTHF_cligase"/>
</dbReference>
<dbReference type="RefSeq" id="WP_021752389.1">
    <property type="nucleotide sequence ID" value="NZ_KI271800.1"/>
</dbReference>
<dbReference type="AlphaFoldDB" id="U2QKQ2"/>
<reference evidence="6 7" key="1">
    <citation type="submission" date="2013-08" db="EMBL/GenBank/DDBJ databases">
        <authorList>
            <person name="Weinstock G."/>
            <person name="Sodergren E."/>
            <person name="Wylie T."/>
            <person name="Fulton L."/>
            <person name="Fulton R."/>
            <person name="Fronick C."/>
            <person name="O'Laughlin M."/>
            <person name="Godfrey J."/>
            <person name="Miner T."/>
            <person name="Herter B."/>
            <person name="Appelbaum E."/>
            <person name="Cordes M."/>
            <person name="Lek S."/>
            <person name="Wollam A."/>
            <person name="Pepin K.H."/>
            <person name="Palsikar V.B."/>
            <person name="Mitreva M."/>
            <person name="Wilson R.K."/>
        </authorList>
    </citation>
    <scope>NUCLEOTIDE SEQUENCE [LARGE SCALE GENOMIC DNA]</scope>
    <source>
        <strain evidence="6 7">ATCC 700627</strain>
    </source>
</reference>
<keyword evidence="5" id="KW-0460">Magnesium</keyword>
<accession>U2QKQ2</accession>
<dbReference type="GO" id="GO:0030272">
    <property type="term" value="F:5-formyltetrahydrofolate cyclo-ligase activity"/>
    <property type="evidence" value="ECO:0007669"/>
    <property type="project" value="UniProtKB-EC"/>
</dbReference>
<keyword evidence="7" id="KW-1185">Reference proteome</keyword>
<evidence type="ECO:0000256" key="4">
    <source>
        <dbReference type="PIRSR" id="PIRSR006806-1"/>
    </source>
</evidence>
<dbReference type="PANTHER" id="PTHR23407:SF1">
    <property type="entry name" value="5-FORMYLTETRAHYDROFOLATE CYCLO-LIGASE"/>
    <property type="match status" value="1"/>
</dbReference>
<comment type="similarity">
    <text evidence="1 5">Belongs to the 5-formyltetrahydrofolate cyclo-ligase family.</text>
</comment>
<evidence type="ECO:0000256" key="3">
    <source>
        <dbReference type="ARBA" id="ARBA00022840"/>
    </source>
</evidence>
<feature type="binding site" evidence="4">
    <location>
        <position position="48"/>
    </location>
    <ligand>
        <name>substrate</name>
    </ligand>
</feature>
<dbReference type="Proteomes" id="UP000016637">
    <property type="component" value="Unassembled WGS sequence"/>
</dbReference>
<dbReference type="PANTHER" id="PTHR23407">
    <property type="entry name" value="ATPASE INHIBITOR/5-FORMYLTETRAHYDROFOLATE CYCLO-LIGASE"/>
    <property type="match status" value="1"/>
</dbReference>
<keyword evidence="2 4" id="KW-0547">Nucleotide-binding</keyword>
<dbReference type="GO" id="GO:0035999">
    <property type="term" value="P:tetrahydrofolate interconversion"/>
    <property type="evidence" value="ECO:0007669"/>
    <property type="project" value="TreeGrafter"/>
</dbReference>
<feature type="binding site" evidence="4">
    <location>
        <begin position="2"/>
        <end position="6"/>
    </location>
    <ligand>
        <name>ATP</name>
        <dbReference type="ChEBI" id="CHEBI:30616"/>
    </ligand>
</feature>
<dbReference type="PATRIC" id="fig|1321820.3.peg.1173"/>
<dbReference type="GO" id="GO:0009396">
    <property type="term" value="P:folic acid-containing compound biosynthetic process"/>
    <property type="evidence" value="ECO:0007669"/>
    <property type="project" value="TreeGrafter"/>
</dbReference>
<dbReference type="SUPFAM" id="SSF100950">
    <property type="entry name" value="NagB/RpiA/CoA transferase-like"/>
    <property type="match status" value="1"/>
</dbReference>
<organism evidence="6 7">
    <name type="scientific">Gemella bergeri ATCC 700627</name>
    <dbReference type="NCBI Taxonomy" id="1321820"/>
    <lineage>
        <taxon>Bacteria</taxon>
        <taxon>Bacillati</taxon>
        <taxon>Bacillota</taxon>
        <taxon>Bacilli</taxon>
        <taxon>Bacillales</taxon>
        <taxon>Gemellaceae</taxon>
        <taxon>Gemella</taxon>
    </lineage>
</organism>
<sequence>MKEAIRKKFIFERDNLAESYRKLASEKIFRQIEKIKEFKNSNKIFIYVSFGSEVATEQFIKKYLAEKEIFVPKILGKEMLITPLYKWEELREKGAFGILEPTNTDNYTGEIDIAIVPSVVYDKKGYRVGYGKGYYDKYLSKITPKLMIGVSYEKILQENLPIESHDIAVDFIVTEKKVRVINENYYKR</sequence>
<proteinExistence type="inferred from homology"/>
<keyword evidence="3 4" id="KW-0067">ATP-binding</keyword>
<comment type="cofactor">
    <cofactor evidence="5">
        <name>Mg(2+)</name>
        <dbReference type="ChEBI" id="CHEBI:18420"/>
    </cofactor>
</comment>
<dbReference type="InterPro" id="IPR037171">
    <property type="entry name" value="NagB/RpiA_transferase-like"/>
</dbReference>
<protein>
    <recommendedName>
        <fullName evidence="5">5-formyltetrahydrofolate cyclo-ligase</fullName>
        <ecNumber evidence="5">6.3.3.2</ecNumber>
    </recommendedName>
</protein>
<gene>
    <name evidence="6" type="ORF">HMPREF1983_01211</name>
</gene>
<evidence type="ECO:0000256" key="1">
    <source>
        <dbReference type="ARBA" id="ARBA00010638"/>
    </source>
</evidence>
<dbReference type="Gene3D" id="3.40.50.10420">
    <property type="entry name" value="NagB/RpiA/CoA transferase-like"/>
    <property type="match status" value="1"/>
</dbReference>
<dbReference type="PIRSF" id="PIRSF006806">
    <property type="entry name" value="FTHF_cligase"/>
    <property type="match status" value="1"/>
</dbReference>
<comment type="catalytic activity">
    <reaction evidence="5">
        <text>(6S)-5-formyl-5,6,7,8-tetrahydrofolate + ATP = (6R)-5,10-methenyltetrahydrofolate + ADP + phosphate</text>
        <dbReference type="Rhea" id="RHEA:10488"/>
        <dbReference type="ChEBI" id="CHEBI:30616"/>
        <dbReference type="ChEBI" id="CHEBI:43474"/>
        <dbReference type="ChEBI" id="CHEBI:57455"/>
        <dbReference type="ChEBI" id="CHEBI:57457"/>
        <dbReference type="ChEBI" id="CHEBI:456216"/>
        <dbReference type="EC" id="6.3.3.2"/>
    </reaction>
</comment>
<dbReference type="EMBL" id="AWVP01000074">
    <property type="protein sequence ID" value="ERK57071.1"/>
    <property type="molecule type" value="Genomic_DNA"/>
</dbReference>
<keyword evidence="6" id="KW-0436">Ligase</keyword>
<dbReference type="Pfam" id="PF01812">
    <property type="entry name" value="5-FTHF_cyc-lig"/>
    <property type="match status" value="1"/>
</dbReference>
<keyword evidence="5" id="KW-0479">Metal-binding</keyword>
<evidence type="ECO:0000313" key="7">
    <source>
        <dbReference type="Proteomes" id="UP000016637"/>
    </source>
</evidence>
<evidence type="ECO:0000313" key="6">
    <source>
        <dbReference type="EMBL" id="ERK57071.1"/>
    </source>
</evidence>
<dbReference type="GO" id="GO:0005524">
    <property type="term" value="F:ATP binding"/>
    <property type="evidence" value="ECO:0007669"/>
    <property type="project" value="UniProtKB-KW"/>
</dbReference>
<name>U2QKQ2_9BACL</name>
<feature type="binding site" evidence="4">
    <location>
        <begin position="127"/>
        <end position="135"/>
    </location>
    <ligand>
        <name>ATP</name>
        <dbReference type="ChEBI" id="CHEBI:30616"/>
    </ligand>
</feature>
<dbReference type="NCBIfam" id="TIGR02727">
    <property type="entry name" value="MTHFS_bact"/>
    <property type="match status" value="1"/>
</dbReference>
<dbReference type="GO" id="GO:0046872">
    <property type="term" value="F:metal ion binding"/>
    <property type="evidence" value="ECO:0007669"/>
    <property type="project" value="UniProtKB-KW"/>
</dbReference>
<dbReference type="HOGENOM" id="CLU_066245_2_2_9"/>
<dbReference type="eggNOG" id="COG0212">
    <property type="taxonomic scope" value="Bacteria"/>
</dbReference>
<evidence type="ECO:0000256" key="5">
    <source>
        <dbReference type="RuleBase" id="RU361279"/>
    </source>
</evidence>
<dbReference type="InterPro" id="IPR024185">
    <property type="entry name" value="FTHF_cligase-like_sf"/>
</dbReference>
<evidence type="ECO:0000256" key="2">
    <source>
        <dbReference type="ARBA" id="ARBA00022741"/>
    </source>
</evidence>
<comment type="caution">
    <text evidence="6">The sequence shown here is derived from an EMBL/GenBank/DDBJ whole genome shotgun (WGS) entry which is preliminary data.</text>
</comment>
<dbReference type="EC" id="6.3.3.2" evidence="5"/>